<feature type="transmembrane region" description="Helical" evidence="2">
    <location>
        <begin position="74"/>
        <end position="96"/>
    </location>
</feature>
<dbReference type="RefSeq" id="WP_130879478.1">
    <property type="nucleotide sequence ID" value="NZ_JAGIOH010000001.1"/>
</dbReference>
<evidence type="ECO:0000256" key="1">
    <source>
        <dbReference type="SAM" id="MobiDB-lite"/>
    </source>
</evidence>
<feature type="compositionally biased region" description="Low complexity" evidence="1">
    <location>
        <begin position="120"/>
        <end position="131"/>
    </location>
</feature>
<keyword evidence="2" id="KW-0472">Membrane</keyword>
<comment type="caution">
    <text evidence="3">The sequence shown here is derived from an EMBL/GenBank/DDBJ whole genome shotgun (WGS) entry which is preliminary data.</text>
</comment>
<dbReference type="GeneID" id="91571009"/>
<evidence type="ECO:0000313" key="3">
    <source>
        <dbReference type="EMBL" id="MBP2404666.1"/>
    </source>
</evidence>
<dbReference type="Gene3D" id="3.40.1000.10">
    <property type="entry name" value="Mog1/PsbP, alpha/beta/alpha sandwich"/>
    <property type="match status" value="1"/>
</dbReference>
<keyword evidence="2" id="KW-1133">Transmembrane helix</keyword>
<keyword evidence="2" id="KW-0812">Transmembrane</keyword>
<feature type="region of interest" description="Disordered" evidence="1">
    <location>
        <begin position="101"/>
        <end position="189"/>
    </location>
</feature>
<accession>A0ABS4Y790</accession>
<sequence>MSYWDADRQQWVEGLPPTPLPARPARRPSPEAETETGMGPVPPDGFPPDGLPPEEPYYPDEPEGLPDGPSHASILAGVMAGVLLASGIGIGAWALLRDDDGGDSSTGESVPSLSAPATPGPTSDGSSVTGGTTTGGTTTGGTTSGGTTTGGTGGYPYTPSPTSPGTLSGTPGAPPGYLRTDDPAGFRLDVPRNWRRSTEGASVFYKTPDTKSLIQVFTLNGPEGTPYESLVATEKTVSKNKDYRRLSLARVSGRVGDTAELEYTYERDDGSVRHIIVHAFTGPDRRQYALLVAGPVHVWDAHLEIFKVVLRSFCPAGYCSS</sequence>
<feature type="compositionally biased region" description="Basic and acidic residues" evidence="1">
    <location>
        <begin position="179"/>
        <end position="189"/>
    </location>
</feature>
<feature type="compositionally biased region" description="Pro residues" evidence="1">
    <location>
        <begin position="40"/>
        <end position="56"/>
    </location>
</feature>
<evidence type="ECO:0000256" key="2">
    <source>
        <dbReference type="SAM" id="Phobius"/>
    </source>
</evidence>
<dbReference type="EMBL" id="JAGIOH010000001">
    <property type="protein sequence ID" value="MBP2404666.1"/>
    <property type="molecule type" value="Genomic_DNA"/>
</dbReference>
<evidence type="ECO:0000313" key="4">
    <source>
        <dbReference type="Proteomes" id="UP001519291"/>
    </source>
</evidence>
<feature type="compositionally biased region" description="Basic and acidic residues" evidence="1">
    <location>
        <begin position="1"/>
        <end position="10"/>
    </location>
</feature>
<organism evidence="3 4">
    <name type="scientific">Streptomyces syringium</name>
    <dbReference type="NCBI Taxonomy" id="76729"/>
    <lineage>
        <taxon>Bacteria</taxon>
        <taxon>Bacillati</taxon>
        <taxon>Actinomycetota</taxon>
        <taxon>Actinomycetes</taxon>
        <taxon>Kitasatosporales</taxon>
        <taxon>Streptomycetaceae</taxon>
        <taxon>Streptomyces</taxon>
    </lineage>
</organism>
<keyword evidence="4" id="KW-1185">Reference proteome</keyword>
<feature type="compositionally biased region" description="Gly residues" evidence="1">
    <location>
        <begin position="132"/>
        <end position="154"/>
    </location>
</feature>
<name>A0ABS4Y790_9ACTN</name>
<proteinExistence type="predicted"/>
<protein>
    <recommendedName>
        <fullName evidence="5">Serine/arginine repetitive matrix protein 2</fullName>
    </recommendedName>
</protein>
<feature type="region of interest" description="Disordered" evidence="1">
    <location>
        <begin position="1"/>
        <end position="70"/>
    </location>
</feature>
<reference evidence="3 4" key="1">
    <citation type="submission" date="2021-03" db="EMBL/GenBank/DDBJ databases">
        <title>Sequencing the genomes of 1000 actinobacteria strains.</title>
        <authorList>
            <person name="Klenk H.-P."/>
        </authorList>
    </citation>
    <scope>NUCLEOTIDE SEQUENCE [LARGE SCALE GENOMIC DNA]</scope>
    <source>
        <strain evidence="3 4">DSM 41480</strain>
    </source>
</reference>
<dbReference type="Proteomes" id="UP001519291">
    <property type="component" value="Unassembled WGS sequence"/>
</dbReference>
<gene>
    <name evidence="3" type="ORF">JO379_004135</name>
</gene>
<evidence type="ECO:0008006" key="5">
    <source>
        <dbReference type="Google" id="ProtNLM"/>
    </source>
</evidence>